<reference evidence="1 2" key="1">
    <citation type="journal article" date="2015" name="J. Biotechnol.">
        <title>Complete genome sequence of a malodorant-producing acetogen, Clostridium scatologenes ATCC 25775(T).</title>
        <authorList>
            <person name="Zhu Z."/>
            <person name="Guo T."/>
            <person name="Zheng H."/>
            <person name="Song T."/>
            <person name="Ouyang P."/>
            <person name="Xie J."/>
        </authorList>
    </citation>
    <scope>NUCLEOTIDE SEQUENCE [LARGE SCALE GENOMIC DNA]</scope>
    <source>
        <strain evidence="1 2">ATCC 25775</strain>
    </source>
</reference>
<evidence type="ECO:0000313" key="1">
    <source>
        <dbReference type="EMBL" id="AKA70159.1"/>
    </source>
</evidence>
<accession>A0A0E3M6Y7</accession>
<name>A0A0E3M6Y7_CLOSL</name>
<evidence type="ECO:0000313" key="2">
    <source>
        <dbReference type="Proteomes" id="UP000033115"/>
    </source>
</evidence>
<dbReference type="AlphaFoldDB" id="A0A0E3M6Y7"/>
<dbReference type="EMBL" id="CP009933">
    <property type="protein sequence ID" value="AKA70159.1"/>
    <property type="molecule type" value="Genomic_DNA"/>
</dbReference>
<protein>
    <submittedName>
        <fullName evidence="1">Uncharacterized protein</fullName>
    </submittedName>
</protein>
<proteinExistence type="predicted"/>
<gene>
    <name evidence="1" type="ORF">CSCA_3034</name>
</gene>
<sequence>MKSRGTYTEYPDINKVEFKSNNGSSIIVDCQYINGQAAMSIENTEKVARWAINNGNKLGYNLMEQVNKVKIIYNF</sequence>
<dbReference type="KEGG" id="csq:CSCA_3034"/>
<dbReference type="HOGENOM" id="CLU_2681186_0_0_9"/>
<organism evidence="1 2">
    <name type="scientific">Clostridium scatologenes</name>
    <dbReference type="NCBI Taxonomy" id="1548"/>
    <lineage>
        <taxon>Bacteria</taxon>
        <taxon>Bacillati</taxon>
        <taxon>Bacillota</taxon>
        <taxon>Clostridia</taxon>
        <taxon>Eubacteriales</taxon>
        <taxon>Clostridiaceae</taxon>
        <taxon>Clostridium</taxon>
    </lineage>
</organism>
<dbReference type="Proteomes" id="UP000033115">
    <property type="component" value="Chromosome"/>
</dbReference>
<dbReference type="RefSeq" id="WP_029160950.1">
    <property type="nucleotide sequence ID" value="NZ_CP009933.1"/>
</dbReference>
<keyword evidence="2" id="KW-1185">Reference proteome</keyword>
<dbReference type="STRING" id="1548.CSCA_3034"/>